<proteinExistence type="predicted"/>
<name>A0ACD2ZXT5_9AGAR</name>
<sequence length="235" mass="24248">MRVVHLRPLATTTDPTAAPETTAAGLNTPSTIPSATVPAHLAHDAATPPLSSTLFPIHTSNLAVAAAPASASPGAVSTTRFSQHSMTPAPATTTNPLAQQMNFPNVGVRPQSASGRPSTNYPLTPVDPSFSASGQAPSSLSHGRSSPTSDAGYTIESDQRETQVLEIVDSDSDSNAQRQGITTSIDDDQSGDMGDDDGYEQGDADGESDPQGEHEQDMLEEYASSSFGSVPQSPS</sequence>
<dbReference type="Proteomes" id="UP000308600">
    <property type="component" value="Unassembled WGS sequence"/>
</dbReference>
<evidence type="ECO:0000313" key="2">
    <source>
        <dbReference type="Proteomes" id="UP000308600"/>
    </source>
</evidence>
<accession>A0ACD2ZXT5</accession>
<gene>
    <name evidence="1" type="ORF">BDN72DRAFT_906928</name>
</gene>
<evidence type="ECO:0000313" key="1">
    <source>
        <dbReference type="EMBL" id="TFK58245.1"/>
    </source>
</evidence>
<organism evidence="1 2">
    <name type="scientific">Pluteus cervinus</name>
    <dbReference type="NCBI Taxonomy" id="181527"/>
    <lineage>
        <taxon>Eukaryota</taxon>
        <taxon>Fungi</taxon>
        <taxon>Dikarya</taxon>
        <taxon>Basidiomycota</taxon>
        <taxon>Agaricomycotina</taxon>
        <taxon>Agaricomycetes</taxon>
        <taxon>Agaricomycetidae</taxon>
        <taxon>Agaricales</taxon>
        <taxon>Pluteineae</taxon>
        <taxon>Pluteaceae</taxon>
        <taxon>Pluteus</taxon>
    </lineage>
</organism>
<keyword evidence="2" id="KW-1185">Reference proteome</keyword>
<protein>
    <submittedName>
        <fullName evidence="1">Uncharacterized protein</fullName>
    </submittedName>
</protein>
<dbReference type="EMBL" id="ML209514">
    <property type="protein sequence ID" value="TFK58245.1"/>
    <property type="molecule type" value="Genomic_DNA"/>
</dbReference>
<reference evidence="1 2" key="1">
    <citation type="journal article" date="2019" name="Nat. Ecol. Evol.">
        <title>Megaphylogeny resolves global patterns of mushroom evolution.</title>
        <authorList>
            <person name="Varga T."/>
            <person name="Krizsan K."/>
            <person name="Foldi C."/>
            <person name="Dima B."/>
            <person name="Sanchez-Garcia M."/>
            <person name="Sanchez-Ramirez S."/>
            <person name="Szollosi G.J."/>
            <person name="Szarkandi J.G."/>
            <person name="Papp V."/>
            <person name="Albert L."/>
            <person name="Andreopoulos W."/>
            <person name="Angelini C."/>
            <person name="Antonin V."/>
            <person name="Barry K.W."/>
            <person name="Bougher N.L."/>
            <person name="Buchanan P."/>
            <person name="Buyck B."/>
            <person name="Bense V."/>
            <person name="Catcheside P."/>
            <person name="Chovatia M."/>
            <person name="Cooper J."/>
            <person name="Damon W."/>
            <person name="Desjardin D."/>
            <person name="Finy P."/>
            <person name="Geml J."/>
            <person name="Haridas S."/>
            <person name="Hughes K."/>
            <person name="Justo A."/>
            <person name="Karasinski D."/>
            <person name="Kautmanova I."/>
            <person name="Kiss B."/>
            <person name="Kocsube S."/>
            <person name="Kotiranta H."/>
            <person name="LaButti K.M."/>
            <person name="Lechner B.E."/>
            <person name="Liimatainen K."/>
            <person name="Lipzen A."/>
            <person name="Lukacs Z."/>
            <person name="Mihaltcheva S."/>
            <person name="Morgado L.N."/>
            <person name="Niskanen T."/>
            <person name="Noordeloos M.E."/>
            <person name="Ohm R.A."/>
            <person name="Ortiz-Santana B."/>
            <person name="Ovrebo C."/>
            <person name="Racz N."/>
            <person name="Riley R."/>
            <person name="Savchenko A."/>
            <person name="Shiryaev A."/>
            <person name="Soop K."/>
            <person name="Spirin V."/>
            <person name="Szebenyi C."/>
            <person name="Tomsovsky M."/>
            <person name="Tulloss R.E."/>
            <person name="Uehling J."/>
            <person name="Grigoriev I.V."/>
            <person name="Vagvolgyi C."/>
            <person name="Papp T."/>
            <person name="Martin F.M."/>
            <person name="Miettinen O."/>
            <person name="Hibbett D.S."/>
            <person name="Nagy L.G."/>
        </authorList>
    </citation>
    <scope>NUCLEOTIDE SEQUENCE [LARGE SCALE GENOMIC DNA]</scope>
    <source>
        <strain evidence="1 2">NL-1719</strain>
    </source>
</reference>